<organism evidence="2 3">
    <name type="scientific">Neurospora tetraspora</name>
    <dbReference type="NCBI Taxonomy" id="94610"/>
    <lineage>
        <taxon>Eukaryota</taxon>
        <taxon>Fungi</taxon>
        <taxon>Dikarya</taxon>
        <taxon>Ascomycota</taxon>
        <taxon>Pezizomycotina</taxon>
        <taxon>Sordariomycetes</taxon>
        <taxon>Sordariomycetidae</taxon>
        <taxon>Sordariales</taxon>
        <taxon>Sordariaceae</taxon>
        <taxon>Neurospora</taxon>
    </lineage>
</organism>
<dbReference type="PANTHER" id="PTHR35605">
    <property type="entry name" value="ECP2 EFFECTOR PROTEIN DOMAIN-CONTAINING PROTEIN-RELATED"/>
    <property type="match status" value="1"/>
</dbReference>
<dbReference type="GeneID" id="87868678"/>
<keyword evidence="1" id="KW-0732">Signal</keyword>
<evidence type="ECO:0000256" key="1">
    <source>
        <dbReference type="SAM" id="SignalP"/>
    </source>
</evidence>
<keyword evidence="3" id="KW-1185">Reference proteome</keyword>
<gene>
    <name evidence="2" type="ORF">B0H65DRAFT_88562</name>
</gene>
<reference evidence="2" key="1">
    <citation type="journal article" date="2023" name="Mol. Phylogenet. Evol.">
        <title>Genome-scale phylogeny and comparative genomics of the fungal order Sordariales.</title>
        <authorList>
            <person name="Hensen N."/>
            <person name="Bonometti L."/>
            <person name="Westerberg I."/>
            <person name="Brannstrom I.O."/>
            <person name="Guillou S."/>
            <person name="Cros-Aarteil S."/>
            <person name="Calhoun S."/>
            <person name="Haridas S."/>
            <person name="Kuo A."/>
            <person name="Mondo S."/>
            <person name="Pangilinan J."/>
            <person name="Riley R."/>
            <person name="LaButti K."/>
            <person name="Andreopoulos B."/>
            <person name="Lipzen A."/>
            <person name="Chen C."/>
            <person name="Yan M."/>
            <person name="Daum C."/>
            <person name="Ng V."/>
            <person name="Clum A."/>
            <person name="Steindorff A."/>
            <person name="Ohm R.A."/>
            <person name="Martin F."/>
            <person name="Silar P."/>
            <person name="Natvig D.O."/>
            <person name="Lalanne C."/>
            <person name="Gautier V."/>
            <person name="Ament-Velasquez S.L."/>
            <person name="Kruys A."/>
            <person name="Hutchinson M.I."/>
            <person name="Powell A.J."/>
            <person name="Barry K."/>
            <person name="Miller A.N."/>
            <person name="Grigoriev I.V."/>
            <person name="Debuchy R."/>
            <person name="Gladieux P."/>
            <person name="Hiltunen Thoren M."/>
            <person name="Johannesson H."/>
        </authorList>
    </citation>
    <scope>NUCLEOTIDE SEQUENCE</scope>
    <source>
        <strain evidence="2">CBS 560.94</strain>
    </source>
</reference>
<protein>
    <recommendedName>
        <fullName evidence="4">Secreted protein</fullName>
    </recommendedName>
</protein>
<dbReference type="Proteomes" id="UP001278500">
    <property type="component" value="Unassembled WGS sequence"/>
</dbReference>
<reference evidence="2" key="2">
    <citation type="submission" date="2023-06" db="EMBL/GenBank/DDBJ databases">
        <authorList>
            <consortium name="Lawrence Berkeley National Laboratory"/>
            <person name="Haridas S."/>
            <person name="Hensen N."/>
            <person name="Bonometti L."/>
            <person name="Westerberg I."/>
            <person name="Brannstrom I.O."/>
            <person name="Guillou S."/>
            <person name="Cros-Aarteil S."/>
            <person name="Calhoun S."/>
            <person name="Kuo A."/>
            <person name="Mondo S."/>
            <person name="Pangilinan J."/>
            <person name="Riley R."/>
            <person name="Labutti K."/>
            <person name="Andreopoulos B."/>
            <person name="Lipzen A."/>
            <person name="Chen C."/>
            <person name="Yanf M."/>
            <person name="Daum C."/>
            <person name="Ng V."/>
            <person name="Clum A."/>
            <person name="Steindorff A."/>
            <person name="Ohm R."/>
            <person name="Martin F."/>
            <person name="Silar P."/>
            <person name="Natvig D."/>
            <person name="Lalanne C."/>
            <person name="Gautier V."/>
            <person name="Ament-Velasquez S.L."/>
            <person name="Kruys A."/>
            <person name="Hutchinson M.I."/>
            <person name="Powell A.J."/>
            <person name="Barry K."/>
            <person name="Miller A.N."/>
            <person name="Grigoriev I.V."/>
            <person name="Debuchy R."/>
            <person name="Gladieux P."/>
            <person name="Thoren M.H."/>
            <person name="Johannesson H."/>
        </authorList>
    </citation>
    <scope>NUCLEOTIDE SEQUENCE</scope>
    <source>
        <strain evidence="2">CBS 560.94</strain>
    </source>
</reference>
<evidence type="ECO:0000313" key="3">
    <source>
        <dbReference type="Proteomes" id="UP001278500"/>
    </source>
</evidence>
<sequence>MFSSVTTTGAILAMLQVLPAVAAPTVANRDASPIPGYGIEELIWEVETTPGGPTVNITGTVENVYEELEKINPTFVSDFRLDDPDNSPSLAAPVKSRGYTIQSFNCNVYDYASLKAIQAGLVYLNGVPGKPSNGPGPGNCGRVSCSYNSAIYWCNDNTFTKTIDTFGYISGAAQSIINHCGTESHFTPVGGASELATKGKVFMTDKWNVIIRYDKC</sequence>
<accession>A0AAE0JIQ9</accession>
<proteinExistence type="predicted"/>
<evidence type="ECO:0008006" key="4">
    <source>
        <dbReference type="Google" id="ProtNLM"/>
    </source>
</evidence>
<dbReference type="RefSeq" id="XP_062683745.1">
    <property type="nucleotide sequence ID" value="XM_062831524.1"/>
</dbReference>
<evidence type="ECO:0000313" key="2">
    <source>
        <dbReference type="EMBL" id="KAK3350450.1"/>
    </source>
</evidence>
<dbReference type="PANTHER" id="PTHR35605:SF1">
    <property type="entry name" value="ECP2 EFFECTOR PROTEIN DOMAIN-CONTAINING PROTEIN-RELATED"/>
    <property type="match status" value="1"/>
</dbReference>
<comment type="caution">
    <text evidence="2">The sequence shown here is derived from an EMBL/GenBank/DDBJ whole genome shotgun (WGS) entry which is preliminary data.</text>
</comment>
<feature type="chain" id="PRO_5042037297" description="Secreted protein" evidence="1">
    <location>
        <begin position="23"/>
        <end position="216"/>
    </location>
</feature>
<dbReference type="EMBL" id="JAUEPP010000002">
    <property type="protein sequence ID" value="KAK3350450.1"/>
    <property type="molecule type" value="Genomic_DNA"/>
</dbReference>
<dbReference type="AlphaFoldDB" id="A0AAE0JIQ9"/>
<name>A0AAE0JIQ9_9PEZI</name>
<feature type="signal peptide" evidence="1">
    <location>
        <begin position="1"/>
        <end position="22"/>
    </location>
</feature>